<dbReference type="RefSeq" id="WP_167465282.1">
    <property type="nucleotide sequence ID" value="NZ_CP046171.1"/>
</dbReference>
<reference evidence="1 2" key="1">
    <citation type="journal article" date="2019" name="ACS Chem. Biol.">
        <title>Identification and Mobilization of a Cryptic Antibiotic Biosynthesis Gene Locus from a Human-Pathogenic Nocardia Isolate.</title>
        <authorList>
            <person name="Herisse M."/>
            <person name="Ishida K."/>
            <person name="Porter J.L."/>
            <person name="Howden B."/>
            <person name="Hertweck C."/>
            <person name="Stinear T.P."/>
            <person name="Pidot S.J."/>
        </authorList>
    </citation>
    <scope>NUCLEOTIDE SEQUENCE [LARGE SCALE GENOMIC DNA]</scope>
    <source>
        <strain evidence="1 2">AUSMDU00024985</strain>
    </source>
</reference>
<accession>A0A6G9XZG8</accession>
<gene>
    <name evidence="1" type="ORF">F5X71_31550</name>
</gene>
<dbReference type="EMBL" id="CP046171">
    <property type="protein sequence ID" value="QIS06237.1"/>
    <property type="molecule type" value="Genomic_DNA"/>
</dbReference>
<proteinExistence type="predicted"/>
<dbReference type="AlphaFoldDB" id="A0A6G9XZG8"/>
<evidence type="ECO:0000313" key="2">
    <source>
        <dbReference type="Proteomes" id="UP000501705"/>
    </source>
</evidence>
<sequence>MRLESLLSGDHVRAAEVVQWNPLVTEDLLLEACVLDIRYMPHIASVGLLLDLRTALQIDEGNTGLLVIEQALDLKILTERPHGLKVSTIVGSVPHVSFPMGYSIEIACMPSSLISVSGERAYFHVGDVDGIGEAQPVIEGGVLPPVGFQSWESCIKLVYTTDSSSTV</sequence>
<name>A0A6G9XZG8_NOCBR</name>
<dbReference type="Proteomes" id="UP000501705">
    <property type="component" value="Chromosome"/>
</dbReference>
<evidence type="ECO:0000313" key="1">
    <source>
        <dbReference type="EMBL" id="QIS06237.1"/>
    </source>
</evidence>
<organism evidence="1 2">
    <name type="scientific">Nocardia brasiliensis</name>
    <dbReference type="NCBI Taxonomy" id="37326"/>
    <lineage>
        <taxon>Bacteria</taxon>
        <taxon>Bacillati</taxon>
        <taxon>Actinomycetota</taxon>
        <taxon>Actinomycetes</taxon>
        <taxon>Mycobacteriales</taxon>
        <taxon>Nocardiaceae</taxon>
        <taxon>Nocardia</taxon>
    </lineage>
</organism>
<protein>
    <submittedName>
        <fullName evidence="1">Uncharacterized protein</fullName>
    </submittedName>
</protein>